<dbReference type="FunFam" id="3.30.260.10:FF:000019">
    <property type="entry name" value="60 kDa heat shock mitochondrial"/>
    <property type="match status" value="1"/>
</dbReference>
<evidence type="ECO:0000256" key="7">
    <source>
        <dbReference type="ARBA" id="ARBA00022840"/>
    </source>
</evidence>
<sequence>MLQLPAVLRQIRPVSRVLVPQLIRAYAKDIKFGADARALMLQGVDLLADAVAVTMEPKGRRTMIIEQSWGSPKVTKDGVIVAKSIDLKNKYKNIGAKLVEDVANNTNEEAGDGTTTPTVLARSIAKEDFEKISKGANPVEIRRGVMLAVDTVIVELKKQSKPETTPEEIVQVATISANGDKEIGNIISDSMKKVGRKGVITVKDVKTLNDELEIIEGMKFDRGYISPYFINTSKGQKCELQDVIVHSIVPALEIANAHCSLVIIAEDVVAVFGDNRKNQLKDMAGYCYWKFGGVIVTKDDAIFGKGKGDKAQIEKCIQEIIEQLDITTSEYEKEKLKEGLAKLSMEELQMPSMPQELLLKKALFWAGGGGGGAGLLRCIPALDSITPANEDQRIGIEIIKRTLKFPAITIAKNADVEGSLIVKKIMQSSSEVGDFVNMVEKGITDPTKVVRTALLDAARVASLLTTAEVVVTKIPKEEKDPGMGGTGRMGGGMGGSMF</sequence>
<evidence type="ECO:0000256" key="3">
    <source>
        <dbReference type="ARBA" id="ARBA00008020"/>
    </source>
</evidence>
<dbReference type="InterPro" id="IPR027410">
    <property type="entry name" value="TCP-1-like_intermed_sf"/>
</dbReference>
<evidence type="ECO:0000256" key="5">
    <source>
        <dbReference type="ARBA" id="ARBA00019981"/>
    </source>
</evidence>
<dbReference type="SUPFAM" id="SSF54849">
    <property type="entry name" value="GroEL-intermediate domain like"/>
    <property type="match status" value="1"/>
</dbReference>
<keyword evidence="6" id="KW-0547">Nucleotide-binding</keyword>
<dbReference type="SUPFAM" id="SSF48592">
    <property type="entry name" value="GroEL equatorial domain-like"/>
    <property type="match status" value="1"/>
</dbReference>
<evidence type="ECO:0000256" key="6">
    <source>
        <dbReference type="ARBA" id="ARBA00022741"/>
    </source>
</evidence>
<evidence type="ECO:0000256" key="15">
    <source>
        <dbReference type="ARBA" id="ARBA00046475"/>
    </source>
</evidence>
<comment type="function">
    <text evidence="14">Chaperonin implicated in mitochondrial protein import and macromolecular assembly. Together with Hsp10, facilitates the correct folding of imported proteins. May also prevent misfolding and promote the refolding and proper assembly of unfolded polypeptides generated under stress conditions in the mitochondrial matrix. The functional units of these chaperonins consist of heptameric rings of the large subunit Hsp60, which function as a back-to-back double ring. In a cyclic reaction, Hsp60 ring complexes bind one unfolded substrate protein per ring, followed by the binding of ATP and association with 2 heptameric rings of the co-chaperonin Hsp10. This leads to sequestration of the substrate protein in the inner cavity of Hsp60 where, for a certain period of time, it can fold undisturbed by other cell components. Synchronous hydrolysis of ATP in all Hsp60 subunits results in the dissociation of the chaperonin rings and the release of ADP and the folded substrate protein.</text>
</comment>
<keyword evidence="10" id="KW-0143">Chaperone</keyword>
<evidence type="ECO:0000256" key="2">
    <source>
        <dbReference type="ARBA" id="ARBA00006607"/>
    </source>
</evidence>
<dbReference type="GO" id="GO:0140662">
    <property type="term" value="F:ATP-dependent protein folding chaperone"/>
    <property type="evidence" value="ECO:0007669"/>
    <property type="project" value="InterPro"/>
</dbReference>
<evidence type="ECO:0000256" key="14">
    <source>
        <dbReference type="ARBA" id="ARBA00037436"/>
    </source>
</evidence>
<dbReference type="GO" id="GO:0042026">
    <property type="term" value="P:protein refolding"/>
    <property type="evidence" value="ECO:0007669"/>
    <property type="project" value="InterPro"/>
</dbReference>
<keyword evidence="18" id="KW-1185">Reference proteome</keyword>
<protein>
    <recommendedName>
        <fullName evidence="5">60 kDa heat shock protein, mitochondrial</fullName>
        <ecNumber evidence="4">5.6.1.7</ecNumber>
    </recommendedName>
    <alternativeName>
        <fullName evidence="11">60 kDa chaperonin</fullName>
    </alternativeName>
    <alternativeName>
        <fullName evidence="13">Chaperonin 60</fullName>
    </alternativeName>
    <alternativeName>
        <fullName evidence="12">Heat shock protein 60</fullName>
    </alternativeName>
</protein>
<dbReference type="GO" id="GO:0005832">
    <property type="term" value="C:chaperonin-containing T-complex"/>
    <property type="evidence" value="ECO:0007669"/>
    <property type="project" value="UniProtKB-ARBA"/>
</dbReference>
<dbReference type="AlphaFoldDB" id="A0A811YZW9"/>
<dbReference type="FunFam" id="1.10.560.10:FF:000031">
    <property type="entry name" value="60 kDa heat shock protein, mitochondrial"/>
    <property type="match status" value="1"/>
</dbReference>
<dbReference type="Proteomes" id="UP000645828">
    <property type="component" value="Unassembled WGS sequence"/>
</dbReference>
<comment type="subcellular location">
    <subcellularLocation>
        <location evidence="1">Mitochondrion matrix</location>
    </subcellularLocation>
</comment>
<evidence type="ECO:0000313" key="18">
    <source>
        <dbReference type="Proteomes" id="UP000645828"/>
    </source>
</evidence>
<comment type="similarity">
    <text evidence="3">Belongs to the TCP-1 chaperonin family.</text>
</comment>
<accession>A0A811YZW9</accession>
<reference evidence="17" key="1">
    <citation type="submission" date="2020-12" db="EMBL/GenBank/DDBJ databases">
        <authorList>
            <consortium name="Molecular Ecology Group"/>
        </authorList>
    </citation>
    <scope>NUCLEOTIDE SEQUENCE</scope>
    <source>
        <strain evidence="17">TBG_1078</strain>
    </source>
</reference>
<dbReference type="InterPro" id="IPR027409">
    <property type="entry name" value="GroEL-like_apical_dom_sf"/>
</dbReference>
<evidence type="ECO:0000256" key="4">
    <source>
        <dbReference type="ARBA" id="ARBA00012198"/>
    </source>
</evidence>
<dbReference type="InterPro" id="IPR027413">
    <property type="entry name" value="GROEL-like_equatorial_sf"/>
</dbReference>
<comment type="similarity">
    <text evidence="2">Belongs to the chaperonin (HSP60) family.</text>
</comment>
<dbReference type="PANTHER" id="PTHR45633">
    <property type="entry name" value="60 KDA HEAT SHOCK PROTEIN, MITOCHONDRIAL"/>
    <property type="match status" value="1"/>
</dbReference>
<evidence type="ECO:0000256" key="11">
    <source>
        <dbReference type="ARBA" id="ARBA00029756"/>
    </source>
</evidence>
<evidence type="ECO:0000256" key="12">
    <source>
        <dbReference type="ARBA" id="ARBA00030005"/>
    </source>
</evidence>
<dbReference type="Gene3D" id="3.30.260.10">
    <property type="entry name" value="TCP-1-like chaperonin intermediate domain"/>
    <property type="match status" value="1"/>
</dbReference>
<comment type="caution">
    <text evidence="17">The sequence shown here is derived from an EMBL/GenBank/DDBJ whole genome shotgun (WGS) entry which is preliminary data.</text>
</comment>
<evidence type="ECO:0000256" key="16">
    <source>
        <dbReference type="SAM" id="MobiDB-lite"/>
    </source>
</evidence>
<comment type="subunit">
    <text evidence="15">Homoheptamer arranged in a ring structure. The functional units of these chaperonins consist of heptameric rings of the large subunit Hsp60, which function as a back-to-back double ring. Interacts with 2 heptameric Hsp10 rings to form the symmetrical football complex. Interacts with HRAS. Interacts with ATAD3A. Interacts with ETFBKMT and EEF1AKMT3. Interacts with MFHAS1.</text>
</comment>
<dbReference type="PRINTS" id="PR00304">
    <property type="entry name" value="TCOMPLEXTCP1"/>
</dbReference>
<keyword evidence="8" id="KW-0809">Transit peptide</keyword>
<dbReference type="GO" id="GO:0005524">
    <property type="term" value="F:ATP binding"/>
    <property type="evidence" value="ECO:0007669"/>
    <property type="project" value="UniProtKB-KW"/>
</dbReference>
<dbReference type="InterPro" id="IPR002423">
    <property type="entry name" value="Cpn60/GroEL/TCP-1"/>
</dbReference>
<dbReference type="InterPro" id="IPR017998">
    <property type="entry name" value="Chaperone_TCP-1"/>
</dbReference>
<keyword evidence="9" id="KW-0496">Mitochondrion</keyword>
<dbReference type="EC" id="5.6.1.7" evidence="4"/>
<dbReference type="EMBL" id="CAJHUB010000754">
    <property type="protein sequence ID" value="CAD7682245.1"/>
    <property type="molecule type" value="Genomic_DNA"/>
</dbReference>
<evidence type="ECO:0000256" key="13">
    <source>
        <dbReference type="ARBA" id="ARBA00031799"/>
    </source>
</evidence>
<dbReference type="InterPro" id="IPR001844">
    <property type="entry name" value="Cpn60/GroEL"/>
</dbReference>
<name>A0A811YZW9_NYCPR</name>
<proteinExistence type="inferred from homology"/>
<gene>
    <name evidence="17" type="ORF">NYPRO_LOCUS15037</name>
</gene>
<dbReference type="GO" id="GO:0005759">
    <property type="term" value="C:mitochondrial matrix"/>
    <property type="evidence" value="ECO:0007669"/>
    <property type="project" value="UniProtKB-SubCell"/>
</dbReference>
<feature type="region of interest" description="Disordered" evidence="16">
    <location>
        <begin position="477"/>
        <end position="498"/>
    </location>
</feature>
<dbReference type="Gene3D" id="1.10.560.10">
    <property type="entry name" value="GroEL-like equatorial domain"/>
    <property type="match status" value="2"/>
</dbReference>
<dbReference type="Gene3D" id="3.50.7.10">
    <property type="entry name" value="GroEL"/>
    <property type="match status" value="2"/>
</dbReference>
<organism evidence="17 18">
    <name type="scientific">Nyctereutes procyonoides</name>
    <name type="common">Raccoon dog</name>
    <name type="synonym">Canis procyonoides</name>
    <dbReference type="NCBI Taxonomy" id="34880"/>
    <lineage>
        <taxon>Eukaryota</taxon>
        <taxon>Metazoa</taxon>
        <taxon>Chordata</taxon>
        <taxon>Craniata</taxon>
        <taxon>Vertebrata</taxon>
        <taxon>Euteleostomi</taxon>
        <taxon>Mammalia</taxon>
        <taxon>Eutheria</taxon>
        <taxon>Laurasiatheria</taxon>
        <taxon>Carnivora</taxon>
        <taxon>Caniformia</taxon>
        <taxon>Canidae</taxon>
        <taxon>Nyctereutes</taxon>
    </lineage>
</organism>
<feature type="compositionally biased region" description="Gly residues" evidence="16">
    <location>
        <begin position="482"/>
        <end position="498"/>
    </location>
</feature>
<evidence type="ECO:0000313" key="17">
    <source>
        <dbReference type="EMBL" id="CAD7682245.1"/>
    </source>
</evidence>
<keyword evidence="7" id="KW-0067">ATP-binding</keyword>
<evidence type="ECO:0000256" key="10">
    <source>
        <dbReference type="ARBA" id="ARBA00023186"/>
    </source>
</evidence>
<evidence type="ECO:0000256" key="1">
    <source>
        <dbReference type="ARBA" id="ARBA00004305"/>
    </source>
</evidence>
<evidence type="ECO:0000256" key="9">
    <source>
        <dbReference type="ARBA" id="ARBA00023128"/>
    </source>
</evidence>
<dbReference type="SUPFAM" id="SSF52029">
    <property type="entry name" value="GroEL apical domain-like"/>
    <property type="match status" value="1"/>
</dbReference>
<evidence type="ECO:0000256" key="8">
    <source>
        <dbReference type="ARBA" id="ARBA00022946"/>
    </source>
</evidence>
<dbReference type="Pfam" id="PF00118">
    <property type="entry name" value="Cpn60_TCP1"/>
    <property type="match status" value="1"/>
</dbReference>